<dbReference type="EnsemblMetazoa" id="SCAU003260-RA">
    <property type="protein sequence ID" value="SCAU003260-PA"/>
    <property type="gene ID" value="SCAU003260"/>
</dbReference>
<keyword evidence="1" id="KW-0732">Signal</keyword>
<accession>A0A1I8NYQ9</accession>
<feature type="chain" id="PRO_5009325709" evidence="1">
    <location>
        <begin position="25"/>
        <end position="258"/>
    </location>
</feature>
<evidence type="ECO:0000256" key="1">
    <source>
        <dbReference type="SAM" id="SignalP"/>
    </source>
</evidence>
<dbReference type="OrthoDB" id="8043168at2759"/>
<protein>
    <submittedName>
        <fullName evidence="2">Uncharacterized protein</fullName>
    </submittedName>
</protein>
<dbReference type="Proteomes" id="UP000095300">
    <property type="component" value="Unassembled WGS sequence"/>
</dbReference>
<sequence>MKNSALIIVTLVLLNQLYTNKVRADPIDSAEHIDSRLQHLIKRFDIMAKRFKEDYLPELQNLKSTFEKALTKDSLKDKILLLETYSDKLNLKFANYFHDELDKQFFNEDMQLTRWYVQEILPDLKGKFANEAKQFLEKIQKAYTEEDLDRKVELYNQAADVTSDEFWDYLNDTPEPEPVLNVHLKFFQDCLNYLLKERLVEPFEEQIRNIYEQVQNAIINQDYKDKLRVVEIFDDVSTTLGKFLNEKVIEYEIHKFGE</sequence>
<dbReference type="VEuPathDB" id="VectorBase:SCAU003260"/>
<name>A0A1I8NYQ9_STOCA</name>
<evidence type="ECO:0000313" key="2">
    <source>
        <dbReference type="EnsemblMetazoa" id="SCAU003260-PA"/>
    </source>
</evidence>
<gene>
    <name evidence="2" type="primary">106080486</name>
</gene>
<dbReference type="KEGG" id="scac:106080486"/>
<dbReference type="AlphaFoldDB" id="A0A1I8NYQ9"/>
<feature type="signal peptide" evidence="1">
    <location>
        <begin position="1"/>
        <end position="24"/>
    </location>
</feature>
<evidence type="ECO:0000313" key="3">
    <source>
        <dbReference type="Proteomes" id="UP000095300"/>
    </source>
</evidence>
<organism evidence="2 3">
    <name type="scientific">Stomoxys calcitrans</name>
    <name type="common">Stable fly</name>
    <name type="synonym">Conops calcitrans</name>
    <dbReference type="NCBI Taxonomy" id="35570"/>
    <lineage>
        <taxon>Eukaryota</taxon>
        <taxon>Metazoa</taxon>
        <taxon>Ecdysozoa</taxon>
        <taxon>Arthropoda</taxon>
        <taxon>Hexapoda</taxon>
        <taxon>Insecta</taxon>
        <taxon>Pterygota</taxon>
        <taxon>Neoptera</taxon>
        <taxon>Endopterygota</taxon>
        <taxon>Diptera</taxon>
        <taxon>Brachycera</taxon>
        <taxon>Muscomorpha</taxon>
        <taxon>Muscoidea</taxon>
        <taxon>Muscidae</taxon>
        <taxon>Stomoxys</taxon>
    </lineage>
</organism>
<proteinExistence type="predicted"/>
<keyword evidence="3" id="KW-1185">Reference proteome</keyword>
<reference evidence="2" key="1">
    <citation type="submission" date="2020-05" db="UniProtKB">
        <authorList>
            <consortium name="EnsemblMetazoa"/>
        </authorList>
    </citation>
    <scope>IDENTIFICATION</scope>
    <source>
        <strain evidence="2">USDA</strain>
    </source>
</reference>